<feature type="transmembrane region" description="Helical" evidence="1">
    <location>
        <begin position="12"/>
        <end position="33"/>
    </location>
</feature>
<protein>
    <submittedName>
        <fullName evidence="2">Uncharacterized protein</fullName>
    </submittedName>
</protein>
<reference evidence="2 3" key="1">
    <citation type="journal article" date="2020" name="Genome Biol. Evol.">
        <title>A new high-quality draft genome assembly of the Chinese cordyceps Ophiocordyceps sinensis.</title>
        <authorList>
            <person name="Shu R."/>
            <person name="Zhang J."/>
            <person name="Meng Q."/>
            <person name="Zhang H."/>
            <person name="Zhou G."/>
            <person name="Li M."/>
            <person name="Wu P."/>
            <person name="Zhao Y."/>
            <person name="Chen C."/>
            <person name="Qin Q."/>
        </authorList>
    </citation>
    <scope>NUCLEOTIDE SEQUENCE [LARGE SCALE GENOMIC DNA]</scope>
    <source>
        <strain evidence="2 3">IOZ07</strain>
    </source>
</reference>
<keyword evidence="1" id="KW-0472">Membrane</keyword>
<keyword evidence="1" id="KW-1133">Transmembrane helix</keyword>
<keyword evidence="1" id="KW-0812">Transmembrane</keyword>
<comment type="caution">
    <text evidence="2">The sequence shown here is derived from an EMBL/GenBank/DDBJ whole genome shotgun (WGS) entry which is preliminary data.</text>
</comment>
<feature type="transmembrane region" description="Helical" evidence="1">
    <location>
        <begin position="75"/>
        <end position="96"/>
    </location>
</feature>
<name>A0A8H4PWA0_9HYPO</name>
<keyword evidence="3" id="KW-1185">Reference proteome</keyword>
<sequence>MARWYFPNLVRTTARSLSWLSAFAVTLILGFIAHRWPETYEDTTSGLIGAAIALLSDTWHVVSVGEEVDFPAMRLLLVTLPDCFILTFFSSSLYRLRYPTPLLNLHNLGADYYRSAAIWELLLACLWRVAFLICAVPYHYREYRSMVGRRPWLAV</sequence>
<gene>
    <name evidence="2" type="ORF">G6O67_003408</name>
</gene>
<proteinExistence type="predicted"/>
<dbReference type="Proteomes" id="UP000557566">
    <property type="component" value="Unassembled WGS sequence"/>
</dbReference>
<evidence type="ECO:0000313" key="2">
    <source>
        <dbReference type="EMBL" id="KAF4511629.1"/>
    </source>
</evidence>
<organism evidence="2 3">
    <name type="scientific">Ophiocordyceps sinensis</name>
    <dbReference type="NCBI Taxonomy" id="72228"/>
    <lineage>
        <taxon>Eukaryota</taxon>
        <taxon>Fungi</taxon>
        <taxon>Dikarya</taxon>
        <taxon>Ascomycota</taxon>
        <taxon>Pezizomycotina</taxon>
        <taxon>Sordariomycetes</taxon>
        <taxon>Hypocreomycetidae</taxon>
        <taxon>Hypocreales</taxon>
        <taxon>Ophiocordycipitaceae</taxon>
        <taxon>Ophiocordyceps</taxon>
    </lineage>
</organism>
<evidence type="ECO:0000313" key="3">
    <source>
        <dbReference type="Proteomes" id="UP000557566"/>
    </source>
</evidence>
<evidence type="ECO:0000256" key="1">
    <source>
        <dbReference type="SAM" id="Phobius"/>
    </source>
</evidence>
<dbReference type="EMBL" id="JAAVMX010000003">
    <property type="protein sequence ID" value="KAF4511629.1"/>
    <property type="molecule type" value="Genomic_DNA"/>
</dbReference>
<dbReference type="AlphaFoldDB" id="A0A8H4PWA0"/>
<feature type="transmembrane region" description="Helical" evidence="1">
    <location>
        <begin position="45"/>
        <end position="63"/>
    </location>
</feature>
<accession>A0A8H4PWA0</accession>
<dbReference type="OrthoDB" id="9986677at2759"/>
<feature type="transmembrane region" description="Helical" evidence="1">
    <location>
        <begin position="116"/>
        <end position="140"/>
    </location>
</feature>